<dbReference type="CDD" id="cd19438">
    <property type="entry name" value="lipocalin_Blc-like"/>
    <property type="match status" value="1"/>
</dbReference>
<dbReference type="InterPro" id="IPR047202">
    <property type="entry name" value="Lipocalin_Blc-like_dom"/>
</dbReference>
<comment type="caution">
    <text evidence="4">The sequence shown here is derived from an EMBL/GenBank/DDBJ whole genome shotgun (WGS) entry which is preliminary data.</text>
</comment>
<protein>
    <submittedName>
        <fullName evidence="4">Outer membrane lipoprotein blc</fullName>
    </submittedName>
</protein>
<proteinExistence type="inferred from homology"/>
<dbReference type="InterPro" id="IPR000566">
    <property type="entry name" value="Lipocln_cytosolic_FA-bd_dom"/>
</dbReference>
<dbReference type="PROSITE" id="PS51257">
    <property type="entry name" value="PROKAR_LIPOPROTEIN"/>
    <property type="match status" value="1"/>
</dbReference>
<dbReference type="InterPro" id="IPR012674">
    <property type="entry name" value="Calycin"/>
</dbReference>
<keyword evidence="4" id="KW-0449">Lipoprotein</keyword>
<dbReference type="Gene3D" id="2.40.128.20">
    <property type="match status" value="1"/>
</dbReference>
<evidence type="ECO:0000313" key="4">
    <source>
        <dbReference type="EMBL" id="KUG25096.1"/>
    </source>
</evidence>
<dbReference type="PIRSF" id="PIRSF036893">
    <property type="entry name" value="Lipocalin_ApoD"/>
    <property type="match status" value="1"/>
</dbReference>
<dbReference type="PANTHER" id="PTHR10612:SF34">
    <property type="entry name" value="APOLIPOPROTEIN D"/>
    <property type="match status" value="1"/>
</dbReference>
<feature type="domain" description="Lipocalin/cytosolic fatty-acid binding" evidence="3">
    <location>
        <begin position="33"/>
        <end position="173"/>
    </location>
</feature>
<accession>A0A0W8FW10</accession>
<dbReference type="Pfam" id="PF08212">
    <property type="entry name" value="Lipocalin_2"/>
    <property type="match status" value="1"/>
</dbReference>
<dbReference type="EMBL" id="LNQE01000771">
    <property type="protein sequence ID" value="KUG25096.1"/>
    <property type="molecule type" value="Genomic_DNA"/>
</dbReference>
<evidence type="ECO:0000256" key="2">
    <source>
        <dbReference type="PIRNR" id="PIRNR036893"/>
    </source>
</evidence>
<dbReference type="PROSITE" id="PS00213">
    <property type="entry name" value="LIPOCALIN"/>
    <property type="match status" value="1"/>
</dbReference>
<evidence type="ECO:0000256" key="1">
    <source>
        <dbReference type="ARBA" id="ARBA00006889"/>
    </source>
</evidence>
<dbReference type="InterPro" id="IPR022272">
    <property type="entry name" value="Lipocalin_CS"/>
</dbReference>
<dbReference type="InterPro" id="IPR002446">
    <property type="entry name" value="Lipocalin_bac"/>
</dbReference>
<dbReference type="AlphaFoldDB" id="A0A0W8FW10"/>
<comment type="similarity">
    <text evidence="1 2">Belongs to the calycin superfamily. Lipocalin family.</text>
</comment>
<dbReference type="GO" id="GO:0006950">
    <property type="term" value="P:response to stress"/>
    <property type="evidence" value="ECO:0007669"/>
    <property type="project" value="UniProtKB-ARBA"/>
</dbReference>
<dbReference type="PRINTS" id="PR01171">
    <property type="entry name" value="BCTLIPOCALIN"/>
</dbReference>
<dbReference type="PANTHER" id="PTHR10612">
    <property type="entry name" value="APOLIPOPROTEIN D"/>
    <property type="match status" value="1"/>
</dbReference>
<name>A0A0W8FW10_9ZZZZ</name>
<organism evidence="4">
    <name type="scientific">hydrocarbon metagenome</name>
    <dbReference type="NCBI Taxonomy" id="938273"/>
    <lineage>
        <taxon>unclassified sequences</taxon>
        <taxon>metagenomes</taxon>
        <taxon>ecological metagenomes</taxon>
    </lineage>
</organism>
<reference evidence="4" key="1">
    <citation type="journal article" date="2015" name="Proc. Natl. Acad. Sci. U.S.A.">
        <title>Networks of energetic and metabolic interactions define dynamics in microbial communities.</title>
        <authorList>
            <person name="Embree M."/>
            <person name="Liu J.K."/>
            <person name="Al-Bassam M.M."/>
            <person name="Zengler K."/>
        </authorList>
    </citation>
    <scope>NUCLEOTIDE SEQUENCE</scope>
</reference>
<gene>
    <name evidence="4" type="ORF">ASZ90_005084</name>
</gene>
<sequence length="178" mass="20409">MKRIFKYLSILSAGIFLFGCGGNYPPLETVESVDIQKYLGKWYEIALLPNRFEEGCFCTTAEYSLIDDETIRVINSCNKESADGKLDQAKGKAFVVEGSNNSKLKVQFFWPFKGDYWILELDEDYQYVLVGSPSRKYLWILARTPQLDLDVIDRLLTSAEQKGFDTSKIIYADQSCYN</sequence>
<dbReference type="SUPFAM" id="SSF50814">
    <property type="entry name" value="Lipocalins"/>
    <property type="match status" value="1"/>
</dbReference>
<dbReference type="InterPro" id="IPR022271">
    <property type="entry name" value="Lipocalin_ApoD"/>
</dbReference>
<evidence type="ECO:0000259" key="3">
    <source>
        <dbReference type="Pfam" id="PF08212"/>
    </source>
</evidence>